<protein>
    <submittedName>
        <fullName evidence="1">Uncharacterized protein</fullName>
    </submittedName>
</protein>
<reference evidence="1" key="2">
    <citation type="submission" date="2020-11" db="EMBL/GenBank/DDBJ databases">
        <authorList>
            <person name="McCartney M.A."/>
            <person name="Auch B."/>
            <person name="Kono T."/>
            <person name="Mallez S."/>
            <person name="Becker A."/>
            <person name="Gohl D.M."/>
            <person name="Silverstein K.A.T."/>
            <person name="Koren S."/>
            <person name="Bechman K.B."/>
            <person name="Herman A."/>
            <person name="Abrahante J.E."/>
            <person name="Garbe J."/>
        </authorList>
    </citation>
    <scope>NUCLEOTIDE SEQUENCE</scope>
    <source>
        <strain evidence="1">Duluth1</strain>
        <tissue evidence="1">Whole animal</tissue>
    </source>
</reference>
<organism evidence="1 2">
    <name type="scientific">Dreissena polymorpha</name>
    <name type="common">Zebra mussel</name>
    <name type="synonym">Mytilus polymorpha</name>
    <dbReference type="NCBI Taxonomy" id="45954"/>
    <lineage>
        <taxon>Eukaryota</taxon>
        <taxon>Metazoa</taxon>
        <taxon>Spiralia</taxon>
        <taxon>Lophotrochozoa</taxon>
        <taxon>Mollusca</taxon>
        <taxon>Bivalvia</taxon>
        <taxon>Autobranchia</taxon>
        <taxon>Heteroconchia</taxon>
        <taxon>Euheterodonta</taxon>
        <taxon>Imparidentia</taxon>
        <taxon>Neoheterodontei</taxon>
        <taxon>Myida</taxon>
        <taxon>Dreissenoidea</taxon>
        <taxon>Dreissenidae</taxon>
        <taxon>Dreissena</taxon>
    </lineage>
</organism>
<keyword evidence="2" id="KW-1185">Reference proteome</keyword>
<dbReference type="EMBL" id="JAIWYP010000003">
    <property type="protein sequence ID" value="KAH3857113.1"/>
    <property type="molecule type" value="Genomic_DNA"/>
</dbReference>
<proteinExistence type="predicted"/>
<comment type="caution">
    <text evidence="1">The sequence shown here is derived from an EMBL/GenBank/DDBJ whole genome shotgun (WGS) entry which is preliminary data.</text>
</comment>
<dbReference type="AlphaFoldDB" id="A0A9D4R7H5"/>
<dbReference type="Proteomes" id="UP000828390">
    <property type="component" value="Unassembled WGS sequence"/>
</dbReference>
<evidence type="ECO:0000313" key="1">
    <source>
        <dbReference type="EMBL" id="KAH3857113.1"/>
    </source>
</evidence>
<accession>A0A9D4R7H5</accession>
<sequence length="54" mass="6200">MVNCLVDPCSDYVCFDPPNMTCRPNYCNGCKRDWYNSNGVKTVCLKEGLIYIQD</sequence>
<reference evidence="1" key="1">
    <citation type="journal article" date="2019" name="bioRxiv">
        <title>The Genome of the Zebra Mussel, Dreissena polymorpha: A Resource for Invasive Species Research.</title>
        <authorList>
            <person name="McCartney M.A."/>
            <person name="Auch B."/>
            <person name="Kono T."/>
            <person name="Mallez S."/>
            <person name="Zhang Y."/>
            <person name="Obille A."/>
            <person name="Becker A."/>
            <person name="Abrahante J.E."/>
            <person name="Garbe J."/>
            <person name="Badalamenti J.P."/>
            <person name="Herman A."/>
            <person name="Mangelson H."/>
            <person name="Liachko I."/>
            <person name="Sullivan S."/>
            <person name="Sone E.D."/>
            <person name="Koren S."/>
            <person name="Silverstein K.A.T."/>
            <person name="Beckman K.B."/>
            <person name="Gohl D.M."/>
        </authorList>
    </citation>
    <scope>NUCLEOTIDE SEQUENCE</scope>
    <source>
        <strain evidence="1">Duluth1</strain>
        <tissue evidence="1">Whole animal</tissue>
    </source>
</reference>
<gene>
    <name evidence="1" type="ORF">DPMN_099712</name>
</gene>
<name>A0A9D4R7H5_DREPO</name>
<evidence type="ECO:0000313" key="2">
    <source>
        <dbReference type="Proteomes" id="UP000828390"/>
    </source>
</evidence>